<accession>A0ABP8KQR1</accession>
<name>A0ABP8KQR1_9MICO</name>
<dbReference type="Proteomes" id="UP001500945">
    <property type="component" value="Unassembled WGS sequence"/>
</dbReference>
<dbReference type="EMBL" id="BAABGM010000029">
    <property type="protein sequence ID" value="GAA4413614.1"/>
    <property type="molecule type" value="Genomic_DNA"/>
</dbReference>
<dbReference type="RefSeq" id="WP_345208690.1">
    <property type="nucleotide sequence ID" value="NZ_BAABGM010000029.1"/>
</dbReference>
<sequence>MDYDEAADRLVTEARELGLDVVRIDPAVEIHSAEDITLVNPTGSTLGFIVKDITSGRHHFVPIDGPLRPSPGSGGPEPTDPPPGPVVIFRSFCPAQHDERFGGTLVEGNWWGAEHSTLGDAESEAGNHNATTGHAAFAKRFIEA</sequence>
<reference evidence="3" key="1">
    <citation type="journal article" date="2019" name="Int. J. Syst. Evol. Microbiol.">
        <title>The Global Catalogue of Microorganisms (GCM) 10K type strain sequencing project: providing services to taxonomists for standard genome sequencing and annotation.</title>
        <authorList>
            <consortium name="The Broad Institute Genomics Platform"/>
            <consortium name="The Broad Institute Genome Sequencing Center for Infectious Disease"/>
            <person name="Wu L."/>
            <person name="Ma J."/>
        </authorList>
    </citation>
    <scope>NUCLEOTIDE SEQUENCE [LARGE SCALE GENOMIC DNA]</scope>
    <source>
        <strain evidence="3">JCM 17809</strain>
    </source>
</reference>
<proteinExistence type="predicted"/>
<protein>
    <submittedName>
        <fullName evidence="2">Uncharacterized protein</fullName>
    </submittedName>
</protein>
<evidence type="ECO:0000313" key="3">
    <source>
        <dbReference type="Proteomes" id="UP001500945"/>
    </source>
</evidence>
<feature type="region of interest" description="Disordered" evidence="1">
    <location>
        <begin position="62"/>
        <end position="84"/>
    </location>
</feature>
<keyword evidence="3" id="KW-1185">Reference proteome</keyword>
<evidence type="ECO:0000313" key="2">
    <source>
        <dbReference type="EMBL" id="GAA4413614.1"/>
    </source>
</evidence>
<comment type="caution">
    <text evidence="2">The sequence shown here is derived from an EMBL/GenBank/DDBJ whole genome shotgun (WGS) entry which is preliminary data.</text>
</comment>
<organism evidence="2 3">
    <name type="scientific">Fodinibacter luteus</name>
    <dbReference type="NCBI Taxonomy" id="552064"/>
    <lineage>
        <taxon>Bacteria</taxon>
        <taxon>Bacillati</taxon>
        <taxon>Actinomycetota</taxon>
        <taxon>Actinomycetes</taxon>
        <taxon>Micrococcales</taxon>
        <taxon>Intrasporangiaceae</taxon>
        <taxon>Fodinibacter (ex Wang et al. 2009)</taxon>
    </lineage>
</organism>
<gene>
    <name evidence="2" type="ORF">GCM10023168_36570</name>
</gene>
<evidence type="ECO:0000256" key="1">
    <source>
        <dbReference type="SAM" id="MobiDB-lite"/>
    </source>
</evidence>